<evidence type="ECO:0000313" key="2">
    <source>
        <dbReference type="Proteomes" id="UP000305067"/>
    </source>
</evidence>
<keyword evidence="2" id="KW-1185">Reference proteome</keyword>
<sequence length="207" mass="22534">MSELKKKAESIIDEAVKELIAQKVKEHFKVPEIISKQAAEHSTLMQHIDTELANCEARRQNASSHLSTGSAWTGPWKPLLRPLPSAAQSPAYVVSSSKPWSMYTAPPTPLTANTISRTNSFCVTPTFASSRFPTSLDELRTLKAGEMKELLDDYELGSSPQSSEDMNTFMAHIGAPYFFASSQGDAANTKSGKAKPALPPLIISSHI</sequence>
<dbReference type="AlphaFoldDB" id="A0A5C3QYU7"/>
<dbReference type="EMBL" id="ML178814">
    <property type="protein sequence ID" value="TFL07195.1"/>
    <property type="molecule type" value="Genomic_DNA"/>
</dbReference>
<gene>
    <name evidence="1" type="ORF">BDV98DRAFT_557425</name>
</gene>
<name>A0A5C3QYU7_9AGAR</name>
<reference evidence="1 2" key="1">
    <citation type="journal article" date="2019" name="Nat. Ecol. Evol.">
        <title>Megaphylogeny resolves global patterns of mushroom evolution.</title>
        <authorList>
            <person name="Varga T."/>
            <person name="Krizsan K."/>
            <person name="Foldi C."/>
            <person name="Dima B."/>
            <person name="Sanchez-Garcia M."/>
            <person name="Sanchez-Ramirez S."/>
            <person name="Szollosi G.J."/>
            <person name="Szarkandi J.G."/>
            <person name="Papp V."/>
            <person name="Albert L."/>
            <person name="Andreopoulos W."/>
            <person name="Angelini C."/>
            <person name="Antonin V."/>
            <person name="Barry K.W."/>
            <person name="Bougher N.L."/>
            <person name="Buchanan P."/>
            <person name="Buyck B."/>
            <person name="Bense V."/>
            <person name="Catcheside P."/>
            <person name="Chovatia M."/>
            <person name="Cooper J."/>
            <person name="Damon W."/>
            <person name="Desjardin D."/>
            <person name="Finy P."/>
            <person name="Geml J."/>
            <person name="Haridas S."/>
            <person name="Hughes K."/>
            <person name="Justo A."/>
            <person name="Karasinski D."/>
            <person name="Kautmanova I."/>
            <person name="Kiss B."/>
            <person name="Kocsube S."/>
            <person name="Kotiranta H."/>
            <person name="LaButti K.M."/>
            <person name="Lechner B.E."/>
            <person name="Liimatainen K."/>
            <person name="Lipzen A."/>
            <person name="Lukacs Z."/>
            <person name="Mihaltcheva S."/>
            <person name="Morgado L.N."/>
            <person name="Niskanen T."/>
            <person name="Noordeloos M.E."/>
            <person name="Ohm R.A."/>
            <person name="Ortiz-Santana B."/>
            <person name="Ovrebo C."/>
            <person name="Racz N."/>
            <person name="Riley R."/>
            <person name="Savchenko A."/>
            <person name="Shiryaev A."/>
            <person name="Soop K."/>
            <person name="Spirin V."/>
            <person name="Szebenyi C."/>
            <person name="Tomsovsky M."/>
            <person name="Tulloss R.E."/>
            <person name="Uehling J."/>
            <person name="Grigoriev I.V."/>
            <person name="Vagvolgyi C."/>
            <person name="Papp T."/>
            <person name="Martin F.M."/>
            <person name="Miettinen O."/>
            <person name="Hibbett D.S."/>
            <person name="Nagy L.G."/>
        </authorList>
    </citation>
    <scope>NUCLEOTIDE SEQUENCE [LARGE SCALE GENOMIC DNA]</scope>
    <source>
        <strain evidence="1 2">CBS 309.79</strain>
    </source>
</reference>
<protein>
    <submittedName>
        <fullName evidence="1">Uncharacterized protein</fullName>
    </submittedName>
</protein>
<dbReference type="STRING" id="1884261.A0A5C3QYU7"/>
<organism evidence="1 2">
    <name type="scientific">Pterulicium gracile</name>
    <dbReference type="NCBI Taxonomy" id="1884261"/>
    <lineage>
        <taxon>Eukaryota</taxon>
        <taxon>Fungi</taxon>
        <taxon>Dikarya</taxon>
        <taxon>Basidiomycota</taxon>
        <taxon>Agaricomycotina</taxon>
        <taxon>Agaricomycetes</taxon>
        <taxon>Agaricomycetidae</taxon>
        <taxon>Agaricales</taxon>
        <taxon>Pleurotineae</taxon>
        <taxon>Pterulaceae</taxon>
        <taxon>Pterulicium</taxon>
    </lineage>
</organism>
<evidence type="ECO:0000313" key="1">
    <source>
        <dbReference type="EMBL" id="TFL07195.1"/>
    </source>
</evidence>
<dbReference type="OrthoDB" id="6474464at2759"/>
<accession>A0A5C3QYU7</accession>
<proteinExistence type="predicted"/>
<dbReference type="Proteomes" id="UP000305067">
    <property type="component" value="Unassembled WGS sequence"/>
</dbReference>